<dbReference type="Gene3D" id="1.10.8.60">
    <property type="match status" value="1"/>
</dbReference>
<dbReference type="SUPFAM" id="SSF52540">
    <property type="entry name" value="P-loop containing nucleoside triphosphate hydrolases"/>
    <property type="match status" value="1"/>
</dbReference>
<dbReference type="Pfam" id="PF25601">
    <property type="entry name" value="AAA_lid_14"/>
    <property type="match status" value="1"/>
</dbReference>
<dbReference type="Pfam" id="PF02954">
    <property type="entry name" value="HTH_8"/>
    <property type="match status" value="1"/>
</dbReference>
<proteinExistence type="predicted"/>
<evidence type="ECO:0000256" key="7">
    <source>
        <dbReference type="ARBA" id="ARBA00023163"/>
    </source>
</evidence>
<dbReference type="PROSITE" id="PS00688">
    <property type="entry name" value="SIGMA54_INTERACT_3"/>
    <property type="match status" value="1"/>
</dbReference>
<dbReference type="InterPro" id="IPR009057">
    <property type="entry name" value="Homeodomain-like_sf"/>
</dbReference>
<dbReference type="InterPro" id="IPR003593">
    <property type="entry name" value="AAA+_ATPase"/>
</dbReference>
<dbReference type="InterPro" id="IPR058031">
    <property type="entry name" value="AAA_lid_NorR"/>
</dbReference>
<protein>
    <submittedName>
        <fullName evidence="9">Transcriptional regulator of acetoin/glycerol metabolism</fullName>
    </submittedName>
</protein>
<dbReference type="FunFam" id="3.40.50.300:FF:000006">
    <property type="entry name" value="DNA-binding transcriptional regulator NtrC"/>
    <property type="match status" value="1"/>
</dbReference>
<dbReference type="Pfam" id="PF00158">
    <property type="entry name" value="Sigma54_activat"/>
    <property type="match status" value="1"/>
</dbReference>
<dbReference type="Gene3D" id="3.40.50.300">
    <property type="entry name" value="P-loop containing nucleotide triphosphate hydrolases"/>
    <property type="match status" value="1"/>
</dbReference>
<dbReference type="InterPro" id="IPR025943">
    <property type="entry name" value="Sigma_54_int_dom_ATP-bd_2"/>
</dbReference>
<dbReference type="GO" id="GO:0000160">
    <property type="term" value="P:phosphorelay signal transduction system"/>
    <property type="evidence" value="ECO:0007669"/>
    <property type="project" value="UniProtKB-KW"/>
</dbReference>
<evidence type="ECO:0000256" key="4">
    <source>
        <dbReference type="ARBA" id="ARBA00023015"/>
    </source>
</evidence>
<accession>A0A840C7Z1</accession>
<dbReference type="InterPro" id="IPR029016">
    <property type="entry name" value="GAF-like_dom_sf"/>
</dbReference>
<dbReference type="InterPro" id="IPR003018">
    <property type="entry name" value="GAF"/>
</dbReference>
<organism evidence="9 10">
    <name type="scientific">Chelatococcus caeni</name>
    <dbReference type="NCBI Taxonomy" id="1348468"/>
    <lineage>
        <taxon>Bacteria</taxon>
        <taxon>Pseudomonadati</taxon>
        <taxon>Pseudomonadota</taxon>
        <taxon>Alphaproteobacteria</taxon>
        <taxon>Hyphomicrobiales</taxon>
        <taxon>Chelatococcaceae</taxon>
        <taxon>Chelatococcus</taxon>
    </lineage>
</organism>
<dbReference type="PRINTS" id="PR01590">
    <property type="entry name" value="HTHFIS"/>
</dbReference>
<comment type="caution">
    <text evidence="9">The sequence shown here is derived from an EMBL/GenBank/DDBJ whole genome shotgun (WGS) entry which is preliminary data.</text>
</comment>
<dbReference type="SUPFAM" id="SSF55781">
    <property type="entry name" value="GAF domain-like"/>
    <property type="match status" value="1"/>
</dbReference>
<evidence type="ECO:0000256" key="2">
    <source>
        <dbReference type="ARBA" id="ARBA00022840"/>
    </source>
</evidence>
<dbReference type="GO" id="GO:0006355">
    <property type="term" value="P:regulation of DNA-templated transcription"/>
    <property type="evidence" value="ECO:0007669"/>
    <property type="project" value="InterPro"/>
</dbReference>
<dbReference type="PROSITE" id="PS00676">
    <property type="entry name" value="SIGMA54_INTERACT_2"/>
    <property type="match status" value="1"/>
</dbReference>
<dbReference type="InterPro" id="IPR027417">
    <property type="entry name" value="P-loop_NTPase"/>
</dbReference>
<dbReference type="Pfam" id="PF01590">
    <property type="entry name" value="GAF"/>
    <property type="match status" value="1"/>
</dbReference>
<dbReference type="Proteomes" id="UP000577362">
    <property type="component" value="Unassembled WGS sequence"/>
</dbReference>
<evidence type="ECO:0000256" key="6">
    <source>
        <dbReference type="ARBA" id="ARBA00023159"/>
    </source>
</evidence>
<keyword evidence="4" id="KW-0805">Transcription regulation</keyword>
<feature type="domain" description="Sigma-54 factor interaction" evidence="8">
    <location>
        <begin position="336"/>
        <end position="563"/>
    </location>
</feature>
<dbReference type="RefSeq" id="WP_183317755.1">
    <property type="nucleotide sequence ID" value="NZ_JACIEN010000005.1"/>
</dbReference>
<dbReference type="InterPro" id="IPR002078">
    <property type="entry name" value="Sigma_54_int"/>
</dbReference>
<keyword evidence="7" id="KW-0804">Transcription</keyword>
<dbReference type="Gene3D" id="1.10.10.60">
    <property type="entry name" value="Homeodomain-like"/>
    <property type="match status" value="1"/>
</dbReference>
<evidence type="ECO:0000313" key="9">
    <source>
        <dbReference type="EMBL" id="MBB4019006.1"/>
    </source>
</evidence>
<keyword evidence="3" id="KW-0902">Two-component regulatory system</keyword>
<keyword evidence="10" id="KW-1185">Reference proteome</keyword>
<dbReference type="AlphaFoldDB" id="A0A840C7Z1"/>
<dbReference type="SUPFAM" id="SSF46689">
    <property type="entry name" value="Homeodomain-like"/>
    <property type="match status" value="1"/>
</dbReference>
<keyword evidence="1" id="KW-0547">Nucleotide-binding</keyword>
<keyword evidence="6" id="KW-0010">Activator</keyword>
<dbReference type="EMBL" id="JACIEN010000005">
    <property type="protein sequence ID" value="MBB4019006.1"/>
    <property type="molecule type" value="Genomic_DNA"/>
</dbReference>
<dbReference type="GO" id="GO:0005524">
    <property type="term" value="F:ATP binding"/>
    <property type="evidence" value="ECO:0007669"/>
    <property type="project" value="UniProtKB-KW"/>
</dbReference>
<dbReference type="PANTHER" id="PTHR32071">
    <property type="entry name" value="TRANSCRIPTIONAL REGULATORY PROTEIN"/>
    <property type="match status" value="1"/>
</dbReference>
<evidence type="ECO:0000256" key="5">
    <source>
        <dbReference type="ARBA" id="ARBA00023125"/>
    </source>
</evidence>
<sequence length="648" mass="70966">MRQEQAAHIDEVVRVAVGERTARDAVIRESWRRCVDEHKLDPVVLRDAQILPQAQLREHRDAMDEFLHTARVGLETLYRQVSGLGYVLLLTDAKGVTVDFIGDPTFNDQLHRAGLYLGADWAETHMGTCAVGTCIATGEALTVHQSDHFDATHIPLTCTAAPIFDSGGTLAGVLDISALKSPEPKQSQHLALQLVRSYAHKIENANLLNNFRSEWILKLAASQEFADVDPDFVLAVDAGGRIIGFNDRARRLLLREAALRSMRNPNPLGAMISDYLDCRVDDLPLFAHSLPTRQRAVRLLASGTTLFAQSLPPPARASQQPAPARKAALARPLEKLHGGDPMMEEVIARAARLVNTQMSILIHGETGTGKEHLAKAIHAASARAGRPFVAVNCAALPEALIESELFGHEPGAFTGAAAKGKKGLVIEADGGTLFLDEIGDMPLALQTRLLRVLAEREVTPVGRTRPVPVNIRVIAATHRDLVELVRAGEFREDLYFRLNSAVLALPALRQRADLVWLIEHLMAARGDGALPRRLSPAAMNALKAHSWPGNIRELVNCLDYARAVATSDVIDVADLPPTIFEEALLHSPVPSPARAAVPEETVRAERLVEALRARQWNVSAVAREWGLDRSTIHRRMRRFGIVPPHKLS</sequence>
<reference evidence="9 10" key="1">
    <citation type="submission" date="2020-08" db="EMBL/GenBank/DDBJ databases">
        <title>Genomic Encyclopedia of Type Strains, Phase IV (KMG-IV): sequencing the most valuable type-strain genomes for metagenomic binning, comparative biology and taxonomic classification.</title>
        <authorList>
            <person name="Goeker M."/>
        </authorList>
    </citation>
    <scope>NUCLEOTIDE SEQUENCE [LARGE SCALE GENOMIC DNA]</scope>
    <source>
        <strain evidence="9 10">DSM 103737</strain>
    </source>
</reference>
<dbReference type="Gene3D" id="3.30.450.40">
    <property type="match status" value="1"/>
</dbReference>
<evidence type="ECO:0000259" key="8">
    <source>
        <dbReference type="PROSITE" id="PS50045"/>
    </source>
</evidence>
<dbReference type="PANTHER" id="PTHR32071:SF77">
    <property type="entry name" value="TRANSCRIPTIONAL REGULATORY PROTEIN"/>
    <property type="match status" value="1"/>
</dbReference>
<name>A0A840C7Z1_9HYPH</name>
<keyword evidence="2" id="KW-0067">ATP-binding</keyword>
<dbReference type="PROSITE" id="PS50045">
    <property type="entry name" value="SIGMA54_INTERACT_4"/>
    <property type="match status" value="1"/>
</dbReference>
<evidence type="ECO:0000256" key="1">
    <source>
        <dbReference type="ARBA" id="ARBA00022741"/>
    </source>
</evidence>
<dbReference type="InterPro" id="IPR025944">
    <property type="entry name" value="Sigma_54_int_dom_CS"/>
</dbReference>
<dbReference type="InterPro" id="IPR002197">
    <property type="entry name" value="HTH_Fis"/>
</dbReference>
<dbReference type="PROSITE" id="PS00675">
    <property type="entry name" value="SIGMA54_INTERACT_1"/>
    <property type="match status" value="1"/>
</dbReference>
<gene>
    <name evidence="9" type="ORF">GGR16_004053</name>
</gene>
<keyword evidence="5" id="KW-0238">DNA-binding</keyword>
<dbReference type="GO" id="GO:0043565">
    <property type="term" value="F:sequence-specific DNA binding"/>
    <property type="evidence" value="ECO:0007669"/>
    <property type="project" value="InterPro"/>
</dbReference>
<dbReference type="SMART" id="SM00382">
    <property type="entry name" value="AAA"/>
    <property type="match status" value="1"/>
</dbReference>
<evidence type="ECO:0000256" key="3">
    <source>
        <dbReference type="ARBA" id="ARBA00023012"/>
    </source>
</evidence>
<evidence type="ECO:0000313" key="10">
    <source>
        <dbReference type="Proteomes" id="UP000577362"/>
    </source>
</evidence>
<dbReference type="InterPro" id="IPR025662">
    <property type="entry name" value="Sigma_54_int_dom_ATP-bd_1"/>
</dbReference>
<dbReference type="CDD" id="cd00009">
    <property type="entry name" value="AAA"/>
    <property type="match status" value="1"/>
</dbReference>